<dbReference type="InterPro" id="IPR039735">
    <property type="entry name" value="CHIC1/2"/>
</dbReference>
<protein>
    <recommendedName>
        <fullName evidence="4">Golgin subfamily A member 7/ERF4 domain-containing protein</fullName>
    </recommendedName>
</protein>
<accession>A0ABD2NX39</accession>
<dbReference type="GO" id="GO:0016020">
    <property type="term" value="C:membrane"/>
    <property type="evidence" value="ECO:0007669"/>
    <property type="project" value="UniProtKB-SubCell"/>
</dbReference>
<dbReference type="Pfam" id="PF10256">
    <property type="entry name" value="Erf4"/>
    <property type="match status" value="1"/>
</dbReference>
<evidence type="ECO:0000256" key="1">
    <source>
        <dbReference type="ARBA" id="ARBA00004370"/>
    </source>
</evidence>
<reference evidence="5 6" key="1">
    <citation type="journal article" date="2021" name="BMC Biol.">
        <title>Horizontally acquired antibacterial genes associated with adaptive radiation of ladybird beetles.</title>
        <authorList>
            <person name="Li H.S."/>
            <person name="Tang X.F."/>
            <person name="Huang Y.H."/>
            <person name="Xu Z.Y."/>
            <person name="Chen M.L."/>
            <person name="Du X.Y."/>
            <person name="Qiu B.Y."/>
            <person name="Chen P.T."/>
            <person name="Zhang W."/>
            <person name="Slipinski A."/>
            <person name="Escalona H.E."/>
            <person name="Waterhouse R.M."/>
            <person name="Zwick A."/>
            <person name="Pang H."/>
        </authorList>
    </citation>
    <scope>NUCLEOTIDE SEQUENCE [LARGE SCALE GENOMIC DNA]</scope>
    <source>
        <strain evidence="5">SYSU2018</strain>
    </source>
</reference>
<organism evidence="5 6">
    <name type="scientific">Cryptolaemus montrouzieri</name>
    <dbReference type="NCBI Taxonomy" id="559131"/>
    <lineage>
        <taxon>Eukaryota</taxon>
        <taxon>Metazoa</taxon>
        <taxon>Ecdysozoa</taxon>
        <taxon>Arthropoda</taxon>
        <taxon>Hexapoda</taxon>
        <taxon>Insecta</taxon>
        <taxon>Pterygota</taxon>
        <taxon>Neoptera</taxon>
        <taxon>Endopterygota</taxon>
        <taxon>Coleoptera</taxon>
        <taxon>Polyphaga</taxon>
        <taxon>Cucujiformia</taxon>
        <taxon>Coccinelloidea</taxon>
        <taxon>Coccinellidae</taxon>
        <taxon>Scymninae</taxon>
        <taxon>Scymnini</taxon>
        <taxon>Cryptolaemus</taxon>
    </lineage>
</organism>
<comment type="caution">
    <text evidence="5">The sequence shown here is derived from an EMBL/GenBank/DDBJ whole genome shotgun (WGS) entry which is preliminary data.</text>
</comment>
<dbReference type="PANTHER" id="PTHR13005">
    <property type="entry name" value="CYSTEINE-RICH HYDROPHOBIC DOMAIN PROTEIN BRAIN X-LINKED PROTEIN"/>
    <property type="match status" value="1"/>
</dbReference>
<keyword evidence="6" id="KW-1185">Reference proteome</keyword>
<dbReference type="EMBL" id="JABFTP020000144">
    <property type="protein sequence ID" value="KAL3282957.1"/>
    <property type="molecule type" value="Genomic_DNA"/>
</dbReference>
<keyword evidence="3" id="KW-0812">Transmembrane</keyword>
<sequence length="153" mass="17810">MNLMMNFEDFDYLAAEPTVIRGTGNIVLFGLSNKFSPDLPGRLLSRVAPEEYKETIEKVNYVLDRKVSRNFKWFLCGCVFVCCTCGVSLWPSIHMSKHTKLELERLLKWENARLYNKLGLKWSLSKQFNGSPPMVEYVILIEIAKRPKIFWPD</sequence>
<gene>
    <name evidence="5" type="ORF">HHI36_006115</name>
</gene>
<evidence type="ECO:0000259" key="4">
    <source>
        <dbReference type="Pfam" id="PF10256"/>
    </source>
</evidence>
<comment type="subcellular location">
    <subcellularLocation>
        <location evidence="1">Membrane</location>
    </subcellularLocation>
</comment>
<evidence type="ECO:0000256" key="3">
    <source>
        <dbReference type="SAM" id="Phobius"/>
    </source>
</evidence>
<keyword evidence="2 3" id="KW-0472">Membrane</keyword>
<dbReference type="AlphaFoldDB" id="A0ABD2NX39"/>
<evidence type="ECO:0000313" key="5">
    <source>
        <dbReference type="EMBL" id="KAL3282957.1"/>
    </source>
</evidence>
<evidence type="ECO:0000256" key="2">
    <source>
        <dbReference type="ARBA" id="ARBA00023136"/>
    </source>
</evidence>
<feature type="domain" description="Golgin subfamily A member 7/ERF4" evidence="4">
    <location>
        <begin position="33"/>
        <end position="122"/>
    </location>
</feature>
<keyword evidence="3" id="KW-1133">Transmembrane helix</keyword>
<dbReference type="InterPro" id="IPR019383">
    <property type="entry name" value="Golgin_A_7/ERF4"/>
</dbReference>
<dbReference type="Proteomes" id="UP001516400">
    <property type="component" value="Unassembled WGS sequence"/>
</dbReference>
<dbReference type="PANTHER" id="PTHR13005:SF4">
    <property type="entry name" value="CYSTEINE-RICH HYDROPHOBIC PROTEIN"/>
    <property type="match status" value="1"/>
</dbReference>
<proteinExistence type="predicted"/>
<name>A0ABD2NX39_9CUCU</name>
<evidence type="ECO:0000313" key="6">
    <source>
        <dbReference type="Proteomes" id="UP001516400"/>
    </source>
</evidence>
<feature type="transmembrane region" description="Helical" evidence="3">
    <location>
        <begin position="71"/>
        <end position="90"/>
    </location>
</feature>